<dbReference type="PANTHER" id="PTHR43221">
    <property type="entry name" value="PROTEASE HTPX"/>
    <property type="match status" value="1"/>
</dbReference>
<evidence type="ECO:0000256" key="8">
    <source>
        <dbReference type="ARBA" id="ARBA00022833"/>
    </source>
</evidence>
<dbReference type="AlphaFoldDB" id="A0A1F8CY28"/>
<feature type="binding site" evidence="12">
    <location>
        <position position="231"/>
    </location>
    <ligand>
        <name>Zn(2+)</name>
        <dbReference type="ChEBI" id="CHEBI:29105"/>
        <note>catalytic</note>
    </ligand>
</feature>
<dbReference type="GO" id="GO:0006508">
    <property type="term" value="P:proteolysis"/>
    <property type="evidence" value="ECO:0007669"/>
    <property type="project" value="UniProtKB-KW"/>
</dbReference>
<keyword evidence="3 12" id="KW-1003">Cell membrane</keyword>
<dbReference type="InterPro" id="IPR022919">
    <property type="entry name" value="Pept_M48_protease_HtpX"/>
</dbReference>
<dbReference type="GO" id="GO:0004222">
    <property type="term" value="F:metalloendopeptidase activity"/>
    <property type="evidence" value="ECO:0007669"/>
    <property type="project" value="UniProtKB-UniRule"/>
</dbReference>
<feature type="transmembrane region" description="Helical" evidence="12">
    <location>
        <begin position="202"/>
        <end position="222"/>
    </location>
</feature>
<evidence type="ECO:0000256" key="5">
    <source>
        <dbReference type="ARBA" id="ARBA00022692"/>
    </source>
</evidence>
<dbReference type="InterPro" id="IPR001915">
    <property type="entry name" value="Peptidase_M48"/>
</dbReference>
<evidence type="ECO:0000259" key="13">
    <source>
        <dbReference type="Pfam" id="PF01435"/>
    </source>
</evidence>
<evidence type="ECO:0000256" key="9">
    <source>
        <dbReference type="ARBA" id="ARBA00022989"/>
    </source>
</evidence>
<comment type="similarity">
    <text evidence="2 12">Belongs to the peptidase M48B family.</text>
</comment>
<dbReference type="Gene3D" id="3.30.2010.10">
    <property type="entry name" value="Metalloproteases ('zincins'), catalytic domain"/>
    <property type="match status" value="1"/>
</dbReference>
<gene>
    <name evidence="12" type="primary">htpX</name>
    <name evidence="14" type="ORF">A2361_01645</name>
</gene>
<feature type="transmembrane region" description="Helical" evidence="12">
    <location>
        <begin position="16"/>
        <end position="41"/>
    </location>
</feature>
<evidence type="ECO:0000256" key="10">
    <source>
        <dbReference type="ARBA" id="ARBA00023049"/>
    </source>
</evidence>
<organism evidence="14 15">
    <name type="scientific">Candidatus Woesebacteria bacterium RIFOXYB1_FULL_40_26</name>
    <dbReference type="NCBI Taxonomy" id="1802539"/>
    <lineage>
        <taxon>Bacteria</taxon>
        <taxon>Candidatus Woeseibacteriota</taxon>
    </lineage>
</organism>
<keyword evidence="10 12" id="KW-0482">Metalloprotease</keyword>
<feature type="binding site" evidence="12">
    <location>
        <position position="151"/>
    </location>
    <ligand>
        <name>Zn(2+)</name>
        <dbReference type="ChEBI" id="CHEBI:29105"/>
        <note>catalytic</note>
    </ligand>
</feature>
<proteinExistence type="inferred from homology"/>
<keyword evidence="8 12" id="KW-0862">Zinc</keyword>
<dbReference type="EC" id="3.4.24.-" evidence="12"/>
<evidence type="ECO:0000313" key="14">
    <source>
        <dbReference type="EMBL" id="OGM80719.1"/>
    </source>
</evidence>
<protein>
    <recommendedName>
        <fullName evidence="12">Protease HtpX homolog</fullName>
        <ecNumber evidence="12">3.4.24.-</ecNumber>
    </recommendedName>
</protein>
<dbReference type="InterPro" id="IPR050083">
    <property type="entry name" value="HtpX_protease"/>
</dbReference>
<dbReference type="HAMAP" id="MF_00188">
    <property type="entry name" value="Pept_M48_protease_HtpX"/>
    <property type="match status" value="1"/>
</dbReference>
<dbReference type="CDD" id="cd07340">
    <property type="entry name" value="M48B_Htpx_like"/>
    <property type="match status" value="1"/>
</dbReference>
<keyword evidence="11 12" id="KW-0472">Membrane</keyword>
<evidence type="ECO:0000256" key="12">
    <source>
        <dbReference type="HAMAP-Rule" id="MF_00188"/>
    </source>
</evidence>
<evidence type="ECO:0000313" key="15">
    <source>
        <dbReference type="Proteomes" id="UP000178848"/>
    </source>
</evidence>
<evidence type="ECO:0000256" key="7">
    <source>
        <dbReference type="ARBA" id="ARBA00022801"/>
    </source>
</evidence>
<reference evidence="14 15" key="1">
    <citation type="journal article" date="2016" name="Nat. Commun.">
        <title>Thousands of microbial genomes shed light on interconnected biogeochemical processes in an aquifer system.</title>
        <authorList>
            <person name="Anantharaman K."/>
            <person name="Brown C.T."/>
            <person name="Hug L.A."/>
            <person name="Sharon I."/>
            <person name="Castelle C.J."/>
            <person name="Probst A.J."/>
            <person name="Thomas B.C."/>
            <person name="Singh A."/>
            <person name="Wilkins M.J."/>
            <person name="Karaoz U."/>
            <person name="Brodie E.L."/>
            <person name="Williams K.H."/>
            <person name="Hubbard S.S."/>
            <person name="Banfield J.F."/>
        </authorList>
    </citation>
    <scope>NUCLEOTIDE SEQUENCE [LARGE SCALE GENOMIC DNA]</scope>
</reference>
<feature type="active site" evidence="12">
    <location>
        <position position="152"/>
    </location>
</feature>
<dbReference type="GO" id="GO:0005886">
    <property type="term" value="C:plasma membrane"/>
    <property type="evidence" value="ECO:0007669"/>
    <property type="project" value="UniProtKB-SubCell"/>
</dbReference>
<keyword evidence="7 12" id="KW-0378">Hydrolase</keyword>
<feature type="transmembrane region" description="Helical" evidence="12">
    <location>
        <begin position="163"/>
        <end position="182"/>
    </location>
</feature>
<feature type="binding site" evidence="12">
    <location>
        <position position="155"/>
    </location>
    <ligand>
        <name>Zn(2+)</name>
        <dbReference type="ChEBI" id="CHEBI:29105"/>
        <note>catalytic</note>
    </ligand>
</feature>
<dbReference type="Pfam" id="PF01435">
    <property type="entry name" value="Peptidase_M48"/>
    <property type="match status" value="1"/>
</dbReference>
<evidence type="ECO:0000256" key="2">
    <source>
        <dbReference type="ARBA" id="ARBA00009779"/>
    </source>
</evidence>
<dbReference type="PANTHER" id="PTHR43221:SF1">
    <property type="entry name" value="PROTEASE HTPX"/>
    <property type="match status" value="1"/>
</dbReference>
<evidence type="ECO:0000256" key="6">
    <source>
        <dbReference type="ARBA" id="ARBA00022723"/>
    </source>
</evidence>
<keyword evidence="9 12" id="KW-1133">Transmembrane helix</keyword>
<evidence type="ECO:0000256" key="1">
    <source>
        <dbReference type="ARBA" id="ARBA00004651"/>
    </source>
</evidence>
<sequence>MINVYEAVSANKTKSYVVVVLFFVFIALVVYVLAQAFSFYLGYQPGGIGYVGLALIVSGLMSLGGYYFSDKIVLSISKARPANRKKDFTFYTVVENLCIGTGLPKPKLYVIDDSAPNAFATGRDPEHAAICATTGLLEKLTRSELEGVLAHELSHVKNYDTRLMAIVAVLVGMVALMGDWFLRTMWWGGKDRDRDEDSKLGAIFIVLGIVFAILSPIIAQLIQLAVSRRREFLADAGSVEITRQPESLISALDKISADHEPLEVANKATAHLYIVNPFKGGISGRGPSTALKMVNQFAGLFNTHPPVSERIKALKTMV</sequence>
<comment type="caution">
    <text evidence="14">The sequence shown here is derived from an EMBL/GenBank/DDBJ whole genome shotgun (WGS) entry which is preliminary data.</text>
</comment>
<evidence type="ECO:0000256" key="3">
    <source>
        <dbReference type="ARBA" id="ARBA00022475"/>
    </source>
</evidence>
<comment type="cofactor">
    <cofactor evidence="12">
        <name>Zn(2+)</name>
        <dbReference type="ChEBI" id="CHEBI:29105"/>
    </cofactor>
    <text evidence="12">Binds 1 zinc ion per subunit.</text>
</comment>
<feature type="transmembrane region" description="Helical" evidence="12">
    <location>
        <begin position="47"/>
        <end position="68"/>
    </location>
</feature>
<evidence type="ECO:0000256" key="11">
    <source>
        <dbReference type="ARBA" id="ARBA00023136"/>
    </source>
</evidence>
<keyword evidence="6 12" id="KW-0479">Metal-binding</keyword>
<comment type="subcellular location">
    <subcellularLocation>
        <location evidence="1 12">Cell membrane</location>
        <topology evidence="1 12">Multi-pass membrane protein</topology>
    </subcellularLocation>
</comment>
<dbReference type="Proteomes" id="UP000178848">
    <property type="component" value="Unassembled WGS sequence"/>
</dbReference>
<evidence type="ECO:0000256" key="4">
    <source>
        <dbReference type="ARBA" id="ARBA00022670"/>
    </source>
</evidence>
<accession>A0A1F8CY28</accession>
<dbReference type="GO" id="GO:0008270">
    <property type="term" value="F:zinc ion binding"/>
    <property type="evidence" value="ECO:0007669"/>
    <property type="project" value="UniProtKB-UniRule"/>
</dbReference>
<keyword evidence="4 12" id="KW-0645">Protease</keyword>
<dbReference type="EMBL" id="MGHZ01000024">
    <property type="protein sequence ID" value="OGM80719.1"/>
    <property type="molecule type" value="Genomic_DNA"/>
</dbReference>
<feature type="domain" description="Peptidase M48" evidence="13">
    <location>
        <begin position="92"/>
        <end position="317"/>
    </location>
</feature>
<name>A0A1F8CY28_9BACT</name>
<keyword evidence="5 12" id="KW-0812">Transmembrane</keyword>